<dbReference type="Proteomes" id="UP000629098">
    <property type="component" value="Unassembled WGS sequence"/>
</dbReference>
<dbReference type="InterPro" id="IPR000160">
    <property type="entry name" value="GGDEF_dom"/>
</dbReference>
<keyword evidence="8" id="KW-1185">Reference proteome</keyword>
<dbReference type="Gene3D" id="3.30.450.20">
    <property type="entry name" value="PAS domain"/>
    <property type="match status" value="2"/>
</dbReference>
<feature type="domain" description="PAS" evidence="3">
    <location>
        <begin position="152"/>
        <end position="222"/>
    </location>
</feature>
<evidence type="ECO:0000313" key="8">
    <source>
        <dbReference type="Proteomes" id="UP000629098"/>
    </source>
</evidence>
<dbReference type="InterPro" id="IPR013656">
    <property type="entry name" value="PAS_4"/>
</dbReference>
<dbReference type="PROSITE" id="PS50113">
    <property type="entry name" value="PAC"/>
    <property type="match status" value="1"/>
</dbReference>
<dbReference type="SUPFAM" id="SSF55785">
    <property type="entry name" value="PYP-like sensor domain (PAS domain)"/>
    <property type="match status" value="2"/>
</dbReference>
<evidence type="ECO:0000259" key="4">
    <source>
        <dbReference type="PROSITE" id="PS50113"/>
    </source>
</evidence>
<dbReference type="InterPro" id="IPR035919">
    <property type="entry name" value="EAL_sf"/>
</dbReference>
<dbReference type="PROSITE" id="PS50112">
    <property type="entry name" value="PAS"/>
    <property type="match status" value="2"/>
</dbReference>
<keyword evidence="1" id="KW-0175">Coiled coil</keyword>
<dbReference type="PANTHER" id="PTHR44757:SF4">
    <property type="entry name" value="DIGUANYLATE CYCLASE DGCE-RELATED"/>
    <property type="match status" value="1"/>
</dbReference>
<dbReference type="Pfam" id="PF08448">
    <property type="entry name" value="PAS_4"/>
    <property type="match status" value="1"/>
</dbReference>
<evidence type="ECO:0000256" key="2">
    <source>
        <dbReference type="SAM" id="Phobius"/>
    </source>
</evidence>
<dbReference type="CDD" id="cd00130">
    <property type="entry name" value="PAS"/>
    <property type="match status" value="2"/>
</dbReference>
<accession>A0A8J6XNG1</accession>
<feature type="coiled-coil region" evidence="1">
    <location>
        <begin position="125"/>
        <end position="155"/>
    </location>
</feature>
<dbReference type="Pfam" id="PF00990">
    <property type="entry name" value="GGDEF"/>
    <property type="match status" value="1"/>
</dbReference>
<comment type="caution">
    <text evidence="7">The sequence shown here is derived from an EMBL/GenBank/DDBJ whole genome shotgun (WGS) entry which is preliminary data.</text>
</comment>
<dbReference type="InterPro" id="IPR043128">
    <property type="entry name" value="Rev_trsase/Diguanyl_cyclase"/>
</dbReference>
<evidence type="ECO:0000259" key="6">
    <source>
        <dbReference type="PROSITE" id="PS50887"/>
    </source>
</evidence>
<dbReference type="GO" id="GO:0006355">
    <property type="term" value="P:regulation of DNA-templated transcription"/>
    <property type="evidence" value="ECO:0007669"/>
    <property type="project" value="InterPro"/>
</dbReference>
<feature type="transmembrane region" description="Helical" evidence="2">
    <location>
        <begin position="65"/>
        <end position="84"/>
    </location>
</feature>
<dbReference type="SMART" id="SM00052">
    <property type="entry name" value="EAL"/>
    <property type="match status" value="1"/>
</dbReference>
<dbReference type="CDD" id="cd01949">
    <property type="entry name" value="GGDEF"/>
    <property type="match status" value="1"/>
</dbReference>
<organism evidence="7 8">
    <name type="scientific">Iningainema tapete BLCC-T55</name>
    <dbReference type="NCBI Taxonomy" id="2748662"/>
    <lineage>
        <taxon>Bacteria</taxon>
        <taxon>Bacillati</taxon>
        <taxon>Cyanobacteriota</taxon>
        <taxon>Cyanophyceae</taxon>
        <taxon>Nostocales</taxon>
        <taxon>Scytonemataceae</taxon>
        <taxon>Iningainema tapete</taxon>
    </lineage>
</organism>
<feature type="domain" description="PAC" evidence="4">
    <location>
        <begin position="355"/>
        <end position="407"/>
    </location>
</feature>
<dbReference type="InterPro" id="IPR035965">
    <property type="entry name" value="PAS-like_dom_sf"/>
</dbReference>
<feature type="domain" description="GGDEF" evidence="6">
    <location>
        <begin position="439"/>
        <end position="572"/>
    </location>
</feature>
<dbReference type="SMART" id="SM00267">
    <property type="entry name" value="GGDEF"/>
    <property type="match status" value="1"/>
</dbReference>
<keyword evidence="2" id="KW-1133">Transmembrane helix</keyword>
<dbReference type="NCBIfam" id="TIGR00229">
    <property type="entry name" value="sensory_box"/>
    <property type="match status" value="2"/>
</dbReference>
<dbReference type="SMART" id="SM00086">
    <property type="entry name" value="PAC"/>
    <property type="match status" value="2"/>
</dbReference>
<dbReference type="InterPro" id="IPR000700">
    <property type="entry name" value="PAS-assoc_C"/>
</dbReference>
<dbReference type="Pfam" id="PF00563">
    <property type="entry name" value="EAL"/>
    <property type="match status" value="1"/>
</dbReference>
<gene>
    <name evidence="7" type="ORF">ICL16_31560</name>
</gene>
<name>A0A8J6XNG1_9CYAN</name>
<evidence type="ECO:0000259" key="5">
    <source>
        <dbReference type="PROSITE" id="PS50883"/>
    </source>
</evidence>
<dbReference type="Gene3D" id="3.30.70.270">
    <property type="match status" value="1"/>
</dbReference>
<dbReference type="NCBIfam" id="TIGR00254">
    <property type="entry name" value="GGDEF"/>
    <property type="match status" value="1"/>
</dbReference>
<dbReference type="RefSeq" id="WP_190835544.1">
    <property type="nucleotide sequence ID" value="NZ_CAWPPI010000095.1"/>
</dbReference>
<dbReference type="InterPro" id="IPR000014">
    <property type="entry name" value="PAS"/>
</dbReference>
<dbReference type="SUPFAM" id="SSF141868">
    <property type="entry name" value="EAL domain-like"/>
    <property type="match status" value="1"/>
</dbReference>
<dbReference type="PANTHER" id="PTHR44757">
    <property type="entry name" value="DIGUANYLATE CYCLASE DGCP"/>
    <property type="match status" value="1"/>
</dbReference>
<dbReference type="EMBL" id="JACXAE010000095">
    <property type="protein sequence ID" value="MBD2776472.1"/>
    <property type="molecule type" value="Genomic_DNA"/>
</dbReference>
<dbReference type="InterPro" id="IPR052155">
    <property type="entry name" value="Biofilm_reg_signaling"/>
</dbReference>
<evidence type="ECO:0000256" key="1">
    <source>
        <dbReference type="SAM" id="Coils"/>
    </source>
</evidence>
<dbReference type="InterPro" id="IPR058544">
    <property type="entry name" value="ETR1_N"/>
</dbReference>
<feature type="domain" description="PAS" evidence="3">
    <location>
        <begin position="277"/>
        <end position="350"/>
    </location>
</feature>
<dbReference type="InterPro" id="IPR001633">
    <property type="entry name" value="EAL_dom"/>
</dbReference>
<dbReference type="AlphaFoldDB" id="A0A8J6XNG1"/>
<proteinExistence type="predicted"/>
<sequence>MLDIITNFFSSENFIPHGHCYLWKPGLVRLHILSDSLTAVAYYSIPLTLFYFVRKRQDLPFNRMFLLFASFITACGTTHLLEVWTLWHPVYWLTGAVKAFTALVSVYTASVLVSLIPKALTFPSRTELEAVNQQLKREISERKQAEIALQKSEIRYRAIVEDQTELIARYLPDGTLTFVNQAYALYFGYSPEELIGSRYQPIIFEADRERVAQSVASMSADNPVVIVENRVVFGDKVCWTQWHNRMLFDNQGNFIEYQSVGRDITALKETEETLFQEKELAQVTLQSIGDAVITTDAITRITYLNPIAETLTGYNQATAKGLPLVEVFKIVHETTREPVNNPIEQALRENRIIDLANHTILIARNGQEIAIEDSAAPIRNREGQTIGAVMVFHDVTQNRTLSRQLSWQASHDTLTGLVNRREFERLLEEALRQAKLNSQTHVLCYLDIDRFKIVNDTCGHVAGDELLRQITVLLKEKIRKSDTLARLGGDEFGLLLNQCMPEQALRITNELRECVQDYRFFWRAQVFTVGVSIGLVGIDANSGSLTEMISMADAACYTAKNQGRNRVYVARTDDVARLQQRGGMNWVSRITQALENDWFCLYAQPIAAITPDAQNVKHYEVLLRLWDEQGNLVPPMTFIPTAERYNLMHLIDQWVIRTLFKNWSTVVGDEQSIYAINLSSSSINDDRFIDFLYEQFALHSIPPDRICFEITETLANANLIKARHLIHELRQIGCCFALDDFGAGMSSFMYLKSLPVDYLKIDGSFIRNIVENSVDNAIVGAIAQIANVMGIQTIAEFVENDAILERITALGINYAQGYGIAALFPLIANELA</sequence>
<reference evidence="7" key="1">
    <citation type="submission" date="2020-09" db="EMBL/GenBank/DDBJ databases">
        <title>Iningainema tapete sp. nov. (Scytonemataceae, Cyanobacteria) from greenhouses in central Florida (USA) produces two types of nodularin with biosynthetic potential for microcystin-LR and anabaenopeptins.</title>
        <authorList>
            <person name="Berthold D.E."/>
            <person name="Lefler F.W."/>
            <person name="Huang I.-S."/>
            <person name="Abdulla H."/>
            <person name="Zimba P.V."/>
            <person name="Laughinghouse H.D. IV."/>
        </authorList>
    </citation>
    <scope>NUCLEOTIDE SEQUENCE</scope>
    <source>
        <strain evidence="7">BLCCT55</strain>
    </source>
</reference>
<dbReference type="CDD" id="cd01948">
    <property type="entry name" value="EAL"/>
    <property type="match status" value="1"/>
</dbReference>
<dbReference type="SUPFAM" id="SSF55073">
    <property type="entry name" value="Nucleotide cyclase"/>
    <property type="match status" value="1"/>
</dbReference>
<dbReference type="PROSITE" id="PS50887">
    <property type="entry name" value="GGDEF"/>
    <property type="match status" value="1"/>
</dbReference>
<dbReference type="Gene3D" id="3.20.20.450">
    <property type="entry name" value="EAL domain"/>
    <property type="match status" value="1"/>
</dbReference>
<dbReference type="InterPro" id="IPR029787">
    <property type="entry name" value="Nucleotide_cyclase"/>
</dbReference>
<keyword evidence="2" id="KW-0472">Membrane</keyword>
<dbReference type="PROSITE" id="PS50883">
    <property type="entry name" value="EAL"/>
    <property type="match status" value="1"/>
</dbReference>
<feature type="domain" description="EAL" evidence="5">
    <location>
        <begin position="583"/>
        <end position="832"/>
    </location>
</feature>
<feature type="transmembrane region" description="Helical" evidence="2">
    <location>
        <begin position="32"/>
        <end position="53"/>
    </location>
</feature>
<dbReference type="InterPro" id="IPR013767">
    <property type="entry name" value="PAS_fold"/>
</dbReference>
<evidence type="ECO:0000259" key="3">
    <source>
        <dbReference type="PROSITE" id="PS50112"/>
    </source>
</evidence>
<evidence type="ECO:0000313" key="7">
    <source>
        <dbReference type="EMBL" id="MBD2776472.1"/>
    </source>
</evidence>
<dbReference type="SMART" id="SM00091">
    <property type="entry name" value="PAS"/>
    <property type="match status" value="2"/>
</dbReference>
<dbReference type="InterPro" id="IPR001610">
    <property type="entry name" value="PAC"/>
</dbReference>
<dbReference type="Pfam" id="PF00989">
    <property type="entry name" value="PAS"/>
    <property type="match status" value="1"/>
</dbReference>
<dbReference type="FunFam" id="3.30.70.270:FF:000001">
    <property type="entry name" value="Diguanylate cyclase domain protein"/>
    <property type="match status" value="1"/>
</dbReference>
<keyword evidence="2" id="KW-0812">Transmembrane</keyword>
<dbReference type="Pfam" id="PF25487">
    <property type="entry name" value="ETR1_N"/>
    <property type="match status" value="1"/>
</dbReference>
<protein>
    <submittedName>
        <fullName evidence="7">EAL domain-containing protein</fullName>
    </submittedName>
</protein>